<keyword evidence="2" id="KW-0106">Calcium</keyword>
<dbReference type="Pfam" id="PF13405">
    <property type="entry name" value="EF-hand_6"/>
    <property type="match status" value="1"/>
</dbReference>
<dbReference type="InterPro" id="IPR018247">
    <property type="entry name" value="EF_Hand_1_Ca_BS"/>
</dbReference>
<dbReference type="PROSITE" id="PS00018">
    <property type="entry name" value="EF_HAND_1"/>
    <property type="match status" value="1"/>
</dbReference>
<dbReference type="InterPro" id="IPR011992">
    <property type="entry name" value="EF-hand-dom_pair"/>
</dbReference>
<dbReference type="InterPro" id="IPR050403">
    <property type="entry name" value="Myosin_RLC"/>
</dbReference>
<comment type="caution">
    <text evidence="4">The sequence shown here is derived from an EMBL/GenBank/DDBJ whole genome shotgun (WGS) entry which is preliminary data.</text>
</comment>
<dbReference type="SUPFAM" id="SSF47473">
    <property type="entry name" value="EF-hand"/>
    <property type="match status" value="1"/>
</dbReference>
<evidence type="ECO:0000313" key="5">
    <source>
        <dbReference type="Proteomes" id="UP001142055"/>
    </source>
</evidence>
<dbReference type="Gene3D" id="1.10.238.10">
    <property type="entry name" value="EF-hand"/>
    <property type="match status" value="2"/>
</dbReference>
<organism evidence="4 5">
    <name type="scientific">Blomia tropicalis</name>
    <name type="common">Mite</name>
    <dbReference type="NCBI Taxonomy" id="40697"/>
    <lineage>
        <taxon>Eukaryota</taxon>
        <taxon>Metazoa</taxon>
        <taxon>Ecdysozoa</taxon>
        <taxon>Arthropoda</taxon>
        <taxon>Chelicerata</taxon>
        <taxon>Arachnida</taxon>
        <taxon>Acari</taxon>
        <taxon>Acariformes</taxon>
        <taxon>Sarcoptiformes</taxon>
        <taxon>Astigmata</taxon>
        <taxon>Glycyphagoidea</taxon>
        <taxon>Echimyopodidae</taxon>
        <taxon>Blomia</taxon>
    </lineage>
</organism>
<name>A0A9Q0MDC0_BLOTA</name>
<dbReference type="SMART" id="SM00054">
    <property type="entry name" value="EFh"/>
    <property type="match status" value="2"/>
</dbReference>
<accession>A0A9Q0MDC0</accession>
<dbReference type="OMA" id="ALTHWGQ"/>
<evidence type="ECO:0000256" key="2">
    <source>
        <dbReference type="ARBA" id="ARBA00022837"/>
    </source>
</evidence>
<evidence type="ECO:0000259" key="3">
    <source>
        <dbReference type="PROSITE" id="PS50222"/>
    </source>
</evidence>
<dbReference type="AlphaFoldDB" id="A0A9Q0MDC0"/>
<dbReference type="InterPro" id="IPR002048">
    <property type="entry name" value="EF_hand_dom"/>
</dbReference>
<evidence type="ECO:0000256" key="1">
    <source>
        <dbReference type="ARBA" id="ARBA00022737"/>
    </source>
</evidence>
<sequence length="138" mass="15339">MFTQNQIAEFKEAFQFIDSDKDGLVSKNDLRATFDALGRIVPDDDLQGMLNEAPGPLNFTMFLSILGDRIMGGGDEPDVIRQAFKTFDPESTGFVNEDELRLQLKTFGEKLTDEEMDSAFADARVDSKVDSALTTLFA</sequence>
<dbReference type="PANTHER" id="PTHR23049">
    <property type="entry name" value="MYOSIN REGULATORY LIGHT CHAIN 2"/>
    <property type="match status" value="1"/>
</dbReference>
<keyword evidence="1" id="KW-0677">Repeat</keyword>
<feature type="domain" description="EF-hand" evidence="3">
    <location>
        <begin position="75"/>
        <end position="110"/>
    </location>
</feature>
<reference evidence="4" key="1">
    <citation type="submission" date="2022-12" db="EMBL/GenBank/DDBJ databases">
        <title>Genome assemblies of Blomia tropicalis.</title>
        <authorList>
            <person name="Cui Y."/>
        </authorList>
    </citation>
    <scope>NUCLEOTIDE SEQUENCE</scope>
    <source>
        <tissue evidence="4">Adult mites</tissue>
    </source>
</reference>
<keyword evidence="5" id="KW-1185">Reference proteome</keyword>
<evidence type="ECO:0000313" key="4">
    <source>
        <dbReference type="EMBL" id="KAJ6222402.1"/>
    </source>
</evidence>
<proteinExistence type="predicted"/>
<dbReference type="FunFam" id="1.10.238.10:FF:000001">
    <property type="entry name" value="Calmodulin 1"/>
    <property type="match status" value="1"/>
</dbReference>
<dbReference type="Proteomes" id="UP001142055">
    <property type="component" value="Chromosome 1"/>
</dbReference>
<dbReference type="PROSITE" id="PS50222">
    <property type="entry name" value="EF_HAND_2"/>
    <property type="match status" value="2"/>
</dbReference>
<dbReference type="GO" id="GO:0005509">
    <property type="term" value="F:calcium ion binding"/>
    <property type="evidence" value="ECO:0007669"/>
    <property type="project" value="InterPro"/>
</dbReference>
<feature type="domain" description="EF-hand" evidence="3">
    <location>
        <begin position="5"/>
        <end position="40"/>
    </location>
</feature>
<dbReference type="EMBL" id="JAPWDV010000001">
    <property type="protein sequence ID" value="KAJ6222402.1"/>
    <property type="molecule type" value="Genomic_DNA"/>
</dbReference>
<gene>
    <name evidence="4" type="ORF">RDWZM_000947</name>
</gene>
<protein>
    <recommendedName>
        <fullName evidence="3">EF-hand domain-containing protein</fullName>
    </recommendedName>
</protein>